<accession>A0A3L9ZXN9</accession>
<dbReference type="EMBL" id="REFJ01000007">
    <property type="protein sequence ID" value="RMA77651.1"/>
    <property type="molecule type" value="Genomic_DNA"/>
</dbReference>
<sequence>MERLLIKAKHSQIRSVSSEKHHEEWLPFLQGRSGSFLDIGAASGRDAHWFASRGWQVTAVEDNLQWQRLYDGDAEVEWIHDKLPNLLSLISKPQYDAILVSNQWPRLNRIEQQQALLRLFGLMKSDGLLVVTWSEGGDYKNDFPVDYLPLRNALIVEGPDAIDPTATMYTAIFGANQSL</sequence>
<organism evidence="1 2">
    <name type="scientific">Umboniibacter marinipuniceus</name>
    <dbReference type="NCBI Taxonomy" id="569599"/>
    <lineage>
        <taxon>Bacteria</taxon>
        <taxon>Pseudomonadati</taxon>
        <taxon>Pseudomonadota</taxon>
        <taxon>Gammaproteobacteria</taxon>
        <taxon>Cellvibrionales</taxon>
        <taxon>Cellvibrionaceae</taxon>
        <taxon>Umboniibacter</taxon>
    </lineage>
</organism>
<evidence type="ECO:0008006" key="3">
    <source>
        <dbReference type="Google" id="ProtNLM"/>
    </source>
</evidence>
<proteinExistence type="predicted"/>
<name>A0A3L9ZXN9_9GAMM</name>
<dbReference type="AlphaFoldDB" id="A0A3L9ZXN9"/>
<dbReference type="InterPro" id="IPR029063">
    <property type="entry name" value="SAM-dependent_MTases_sf"/>
</dbReference>
<dbReference type="Gene3D" id="3.40.50.150">
    <property type="entry name" value="Vaccinia Virus protein VP39"/>
    <property type="match status" value="1"/>
</dbReference>
<dbReference type="RefSeq" id="WP_147434546.1">
    <property type="nucleotide sequence ID" value="NZ_REFJ01000007.1"/>
</dbReference>
<evidence type="ECO:0000313" key="2">
    <source>
        <dbReference type="Proteomes" id="UP000267187"/>
    </source>
</evidence>
<dbReference type="SUPFAM" id="SSF53335">
    <property type="entry name" value="S-adenosyl-L-methionine-dependent methyltransferases"/>
    <property type="match status" value="1"/>
</dbReference>
<protein>
    <recommendedName>
        <fullName evidence="3">Methyltransferase family protein</fullName>
    </recommendedName>
</protein>
<evidence type="ECO:0000313" key="1">
    <source>
        <dbReference type="EMBL" id="RMA77651.1"/>
    </source>
</evidence>
<dbReference type="OrthoDB" id="7348755at2"/>
<gene>
    <name evidence="1" type="ORF">DFR27_2471</name>
</gene>
<comment type="caution">
    <text evidence="1">The sequence shown here is derived from an EMBL/GenBank/DDBJ whole genome shotgun (WGS) entry which is preliminary data.</text>
</comment>
<keyword evidence="2" id="KW-1185">Reference proteome</keyword>
<reference evidence="1 2" key="1">
    <citation type="submission" date="2018-10" db="EMBL/GenBank/DDBJ databases">
        <title>Genomic Encyclopedia of Type Strains, Phase IV (KMG-IV): sequencing the most valuable type-strain genomes for metagenomic binning, comparative biology and taxonomic classification.</title>
        <authorList>
            <person name="Goeker M."/>
        </authorList>
    </citation>
    <scope>NUCLEOTIDE SEQUENCE [LARGE SCALE GENOMIC DNA]</scope>
    <source>
        <strain evidence="1 2">DSM 25080</strain>
    </source>
</reference>
<dbReference type="Proteomes" id="UP000267187">
    <property type="component" value="Unassembled WGS sequence"/>
</dbReference>
<dbReference type="CDD" id="cd02440">
    <property type="entry name" value="AdoMet_MTases"/>
    <property type="match status" value="1"/>
</dbReference>